<feature type="compositionally biased region" description="Basic and acidic residues" evidence="2">
    <location>
        <begin position="344"/>
        <end position="463"/>
    </location>
</feature>
<feature type="region of interest" description="Disordered" evidence="2">
    <location>
        <begin position="327"/>
        <end position="719"/>
    </location>
</feature>
<name>A0A1Y2EW18_PROLT</name>
<dbReference type="OrthoDB" id="19394at2759"/>
<feature type="compositionally biased region" description="Basic and acidic residues" evidence="2">
    <location>
        <begin position="565"/>
        <end position="698"/>
    </location>
</feature>
<dbReference type="EMBL" id="MCFI01000025">
    <property type="protein sequence ID" value="ORY75801.1"/>
    <property type="molecule type" value="Genomic_DNA"/>
</dbReference>
<dbReference type="SUPFAM" id="SSF58113">
    <property type="entry name" value="Apolipoprotein A-I"/>
    <property type="match status" value="1"/>
</dbReference>
<gene>
    <name evidence="4" type="ORF">BCR37DRAFT_395478</name>
</gene>
<dbReference type="Gene3D" id="3.15.10.10">
    <property type="entry name" value="Bactericidal permeability-increasing protein, domain 1"/>
    <property type="match status" value="1"/>
</dbReference>
<dbReference type="SUPFAM" id="SSF55394">
    <property type="entry name" value="Bactericidal permeability-increasing protein, BPI"/>
    <property type="match status" value="1"/>
</dbReference>
<feature type="compositionally biased region" description="Acidic residues" evidence="2">
    <location>
        <begin position="505"/>
        <end position="516"/>
    </location>
</feature>
<dbReference type="GO" id="GO:0008289">
    <property type="term" value="F:lipid binding"/>
    <property type="evidence" value="ECO:0007669"/>
    <property type="project" value="InterPro"/>
</dbReference>
<evidence type="ECO:0000256" key="2">
    <source>
        <dbReference type="SAM" id="MobiDB-lite"/>
    </source>
</evidence>
<organism evidence="4 5">
    <name type="scientific">Protomyces lactucae-debilis</name>
    <dbReference type="NCBI Taxonomy" id="2754530"/>
    <lineage>
        <taxon>Eukaryota</taxon>
        <taxon>Fungi</taxon>
        <taxon>Dikarya</taxon>
        <taxon>Ascomycota</taxon>
        <taxon>Taphrinomycotina</taxon>
        <taxon>Taphrinomycetes</taxon>
        <taxon>Taphrinales</taxon>
        <taxon>Protomycetaceae</taxon>
        <taxon>Protomyces</taxon>
    </lineage>
</organism>
<comment type="caution">
    <text evidence="4">The sequence shown here is derived from an EMBL/GenBank/DDBJ whole genome shotgun (WGS) entry which is preliminary data.</text>
</comment>
<dbReference type="Pfam" id="PF19343">
    <property type="entry name" value="HAM1_N"/>
    <property type="match status" value="2"/>
</dbReference>
<feature type="domain" description="HAM1-like N-terminal" evidence="3">
    <location>
        <begin position="768"/>
        <end position="1202"/>
    </location>
</feature>
<feature type="compositionally biased region" description="Polar residues" evidence="2">
    <location>
        <begin position="464"/>
        <end position="477"/>
    </location>
</feature>
<dbReference type="PANTHER" id="PTHR31138:SF1">
    <property type="entry name" value="PDZ DOMAIN-CONTAINING PROTEIN"/>
    <property type="match status" value="1"/>
</dbReference>
<dbReference type="Gene3D" id="1.20.120.20">
    <property type="entry name" value="Apolipoprotein"/>
    <property type="match status" value="1"/>
</dbReference>
<dbReference type="GeneID" id="63788228"/>
<dbReference type="Proteomes" id="UP000193685">
    <property type="component" value="Unassembled WGS sequence"/>
</dbReference>
<feature type="domain" description="HAM1-like N-terminal" evidence="3">
    <location>
        <begin position="18"/>
        <end position="290"/>
    </location>
</feature>
<feature type="compositionally biased region" description="Polar residues" evidence="2">
    <location>
        <begin position="551"/>
        <end position="562"/>
    </location>
</feature>
<dbReference type="InterPro" id="IPR017943">
    <property type="entry name" value="Bactericidal_perm-incr_a/b_dom"/>
</dbReference>
<evidence type="ECO:0000313" key="5">
    <source>
        <dbReference type="Proteomes" id="UP000193685"/>
    </source>
</evidence>
<dbReference type="OMA" id="FYGNHMG"/>
<evidence type="ECO:0000256" key="1">
    <source>
        <dbReference type="SAM" id="Coils"/>
    </source>
</evidence>
<proteinExistence type="predicted"/>
<keyword evidence="5" id="KW-1185">Reference proteome</keyword>
<protein>
    <recommendedName>
        <fullName evidence="3">HAM1-like N-terminal domain-containing protein</fullName>
    </recommendedName>
</protein>
<feature type="coiled-coil region" evidence="1">
    <location>
        <begin position="197"/>
        <end position="228"/>
    </location>
</feature>
<evidence type="ECO:0000259" key="3">
    <source>
        <dbReference type="Pfam" id="PF19343"/>
    </source>
</evidence>
<dbReference type="STRING" id="56484.A0A1Y2EW18"/>
<dbReference type="RefSeq" id="XP_040722449.1">
    <property type="nucleotide sequence ID" value="XM_040871629.1"/>
</dbReference>
<accession>A0A1Y2EW18</accession>
<keyword evidence="1" id="KW-0175">Coiled coil</keyword>
<dbReference type="InterPro" id="IPR045967">
    <property type="entry name" value="HAM1-like_N"/>
</dbReference>
<sequence length="1361" mass="149768">MESQALLQHDDSPTAILSKKLRTLFQLNALKQGYMPTNEQLQEHLTAHIRSPVLDAKQRGLSKETRQIMDDIRGFLKATGQLLKDKNDGDLIQEIIWNLKSAKAHADVEFDGDVFAARLSVTQAKADAKTAHMKARAVADVLYSNPQFRALLHDGSILARDLLSDVVEATATAIAPEEEDLIQLEEEAVDVDGRAIKDDVDDTKAAIRERVDNVKEQVRETYDAATEQAIATLQQMQEQGQKFGGQAIEVAGQAKEKATKLAKEGSEQAKKAADTALKLADEAIAKLEELTGIQREDIKKSLDNGTPVEDLVRNAKKGGKKVQKRAGELASDAADKVQQGTKAAQDKAAEVADKGKKVAKDAKDKAQDVAEDVQDKAGKAAESAKEGAKDAKKKAEDVAEDVGDKAKKTAKDAKSKADDVAEDVGDKAKKTAKDAKSKAEDIAKDASDKTERTAKDAKSKAQDANKSTSSSNGTHLQQIGIVHDKAADKREAQQQGGKGKPDPDYTFDEEDTETDDALAGIMAQIRTKTKGQEGITEADMKRTARKLLHDYQSQSGKAQKNGSKAADKTKETAKDAKAKAGDAAESAKQKGSEVADEAVKKAEQAKEKGSELADKAQKKGSEVADEAGKKAEQAKQKGSELADKAQKKGSEVADEASKKAEQAKEKGAELADKAQKKGSEIADEAGKKAEQAKKKGSELADQASEQLDSAAKTADDLGRKVKKNADEAVEAGKDKAAELKRRVEEIDQEDIQKAIDDLIRATKQKLTEVTGITEDDVVDFKNKAVEQGKQARDFAVEKGKKAAETAEDVAVNVGAQAKHALQNAPRNAAGQIHDTLDAAQELTDATVEKIKESTKDIREYLAEKFPPKRRQALQKHFTALAVSLRDNTDYSNGLDGLIPIGRKYVDYTMTFVDEVPDALEASANVDTNNELDVAVRNTITLIERFSNGVGFGGIQKAYKQLKGDMGKDKHTDEFLSDCMTYFKRLVQDVKYAASDDAQKHGQELLDRINEFTESTGFKDDVNDLIRESVKLAEGFTSDQVLLNWTSRGRQLFKHLTMNSRGNFVFKTRVIRDFFQIIMPSALKLVQYVPISRVEFQNEEIDLVVENLVFESSASHDQSFLPYRMRIMNKNVFEAVNAYKYESAYSQRLTVKLEGLTMAVRDAGFYIRKKTGFFRFYDSGLFDVIMDGPGVDIEVDLQMSTEDEEEDVTRDALFVVKAVRVDIRKFDFSTSGARHGWLIGLFKPLVKGFVKRQIETAIADSMKEQLVWYEYQLRMLQHRVKTAFIANNGQASFASLFRAITTGYKPNPGRRGQFEVAVGTHGPLRNVHTKASLEHELEYADEIVDEEGRRHSWKNDIFSLGV</sequence>
<evidence type="ECO:0000313" key="4">
    <source>
        <dbReference type="EMBL" id="ORY75801.1"/>
    </source>
</evidence>
<reference evidence="4 5" key="1">
    <citation type="submission" date="2016-07" db="EMBL/GenBank/DDBJ databases">
        <title>Pervasive Adenine N6-methylation of Active Genes in Fungi.</title>
        <authorList>
            <consortium name="DOE Joint Genome Institute"/>
            <person name="Mondo S.J."/>
            <person name="Dannebaum R.O."/>
            <person name="Kuo R.C."/>
            <person name="Labutti K."/>
            <person name="Haridas S."/>
            <person name="Kuo A."/>
            <person name="Salamov A."/>
            <person name="Ahrendt S.R."/>
            <person name="Lipzen A."/>
            <person name="Sullivan W."/>
            <person name="Andreopoulos W.B."/>
            <person name="Clum A."/>
            <person name="Lindquist E."/>
            <person name="Daum C."/>
            <person name="Ramamoorthy G.K."/>
            <person name="Gryganskyi A."/>
            <person name="Culley D."/>
            <person name="Magnuson J.K."/>
            <person name="James T.Y."/>
            <person name="O'Malley M.A."/>
            <person name="Stajich J.E."/>
            <person name="Spatafora J.W."/>
            <person name="Visel A."/>
            <person name="Grigoriev I.V."/>
        </authorList>
    </citation>
    <scope>NUCLEOTIDE SEQUENCE [LARGE SCALE GENOMIC DNA]</scope>
    <source>
        <strain evidence="4 5">12-1054</strain>
    </source>
</reference>
<feature type="compositionally biased region" description="Basic and acidic residues" evidence="2">
    <location>
        <begin position="482"/>
        <end position="492"/>
    </location>
</feature>
<dbReference type="PANTHER" id="PTHR31138">
    <property type="entry name" value="CHROMOSOME 19, WHOLE GENOME SHOTGUN SEQUENCE"/>
    <property type="match status" value="1"/>
</dbReference>